<dbReference type="PRINTS" id="PR00111">
    <property type="entry name" value="ABHYDROLASE"/>
</dbReference>
<proteinExistence type="predicted"/>
<accession>A0A6J4KQD2</accession>
<dbReference type="GO" id="GO:0009092">
    <property type="term" value="P:homoserine metabolic process"/>
    <property type="evidence" value="ECO:0007669"/>
    <property type="project" value="TreeGrafter"/>
</dbReference>
<dbReference type="GO" id="GO:0009086">
    <property type="term" value="P:methionine biosynthetic process"/>
    <property type="evidence" value="ECO:0007669"/>
    <property type="project" value="TreeGrafter"/>
</dbReference>
<dbReference type="InterPro" id="IPR029058">
    <property type="entry name" value="AB_hydrolase_fold"/>
</dbReference>
<dbReference type="InterPro" id="IPR008220">
    <property type="entry name" value="HAT_MetX-like"/>
</dbReference>
<dbReference type="Gene3D" id="3.40.50.1820">
    <property type="entry name" value="alpha/beta hydrolase"/>
    <property type="match status" value="1"/>
</dbReference>
<dbReference type="PANTHER" id="PTHR32268">
    <property type="entry name" value="HOMOSERINE O-ACETYLTRANSFERASE"/>
    <property type="match status" value="1"/>
</dbReference>
<evidence type="ECO:0000256" key="1">
    <source>
        <dbReference type="ARBA" id="ARBA00022679"/>
    </source>
</evidence>
<dbReference type="PIRSF" id="PIRSF000443">
    <property type="entry name" value="Homoser_Ac_trans"/>
    <property type="match status" value="1"/>
</dbReference>
<dbReference type="Pfam" id="PF00561">
    <property type="entry name" value="Abhydrolase_1"/>
    <property type="match status" value="1"/>
</dbReference>
<feature type="active site" evidence="2">
    <location>
        <position position="299"/>
    </location>
</feature>
<gene>
    <name evidence="5" type="ORF">AVDCRST_MAG90-483</name>
</gene>
<feature type="active site" description="Nucleophile" evidence="2">
    <location>
        <position position="158"/>
    </location>
</feature>
<evidence type="ECO:0000313" key="5">
    <source>
        <dbReference type="EMBL" id="CAA9311669.1"/>
    </source>
</evidence>
<dbReference type="GO" id="GO:0004414">
    <property type="term" value="F:homoserine O-acetyltransferase activity"/>
    <property type="evidence" value="ECO:0007669"/>
    <property type="project" value="UniProtKB-EC"/>
</dbReference>
<organism evidence="5">
    <name type="scientific">uncultured Microvirga sp</name>
    <dbReference type="NCBI Taxonomy" id="412392"/>
    <lineage>
        <taxon>Bacteria</taxon>
        <taxon>Pseudomonadati</taxon>
        <taxon>Pseudomonadota</taxon>
        <taxon>Alphaproteobacteria</taxon>
        <taxon>Hyphomicrobiales</taxon>
        <taxon>Methylobacteriaceae</taxon>
        <taxon>Microvirga</taxon>
        <taxon>environmental samples</taxon>
    </lineage>
</organism>
<evidence type="ECO:0000256" key="2">
    <source>
        <dbReference type="PIRSR" id="PIRSR000443-1"/>
    </source>
</evidence>
<dbReference type="NCBIfam" id="NF005071">
    <property type="entry name" value="PRK06489.1"/>
    <property type="match status" value="1"/>
</dbReference>
<keyword evidence="3" id="KW-0732">Signal</keyword>
<feature type="chain" id="PRO_5027104237" evidence="3">
    <location>
        <begin position="27"/>
        <end position="362"/>
    </location>
</feature>
<feature type="domain" description="AB hydrolase-1" evidence="4">
    <location>
        <begin position="67"/>
        <end position="196"/>
    </location>
</feature>
<sequence>MNALRSLVSRAAVGAVLSLAAFAAAAAEYPAAKEGSYVAKNFRFHTGEVLPEVRLHYRTVGDPSGEPVVVLHGTGGSGASMLTPAFAGELFGAGQPLDAQKHFIILPDAVGHGKSTKPSDGLKAKFPKYNSEDMVDGQYRLLTEGLGLKHVRLVIGNSMGGMHAWLWGQKYPDTMDAVVPMASQPTEMAARNWMMRRLMIETIRQDPGYDGGNYTEQPKSMKLANVFYATGTNGGTLAYQKLAPTRAAADKMVDERLAAPFTADANDFIYAWESSAAFNPMPGLDRITAALLAINAADDERNPPETGVTEAAMKRVKNGRLLLIPASEETRGHATTGMAKLYAKELAAFLQDAPRATAAATR</sequence>
<dbReference type="SUPFAM" id="SSF53474">
    <property type="entry name" value="alpha/beta-Hydrolases"/>
    <property type="match status" value="1"/>
</dbReference>
<keyword evidence="1 5" id="KW-0808">Transferase</keyword>
<evidence type="ECO:0000256" key="3">
    <source>
        <dbReference type="SAM" id="SignalP"/>
    </source>
</evidence>
<feature type="active site" evidence="2">
    <location>
        <position position="333"/>
    </location>
</feature>
<dbReference type="AlphaFoldDB" id="A0A6J4KQD2"/>
<keyword evidence="5" id="KW-0012">Acyltransferase</keyword>
<dbReference type="PANTHER" id="PTHR32268:SF11">
    <property type="entry name" value="HOMOSERINE O-ACETYLTRANSFERASE"/>
    <property type="match status" value="1"/>
</dbReference>
<dbReference type="EMBL" id="CADCUC010000091">
    <property type="protein sequence ID" value="CAA9311669.1"/>
    <property type="molecule type" value="Genomic_DNA"/>
</dbReference>
<dbReference type="EC" id="2.3.1.31" evidence="5"/>
<reference evidence="5" key="1">
    <citation type="submission" date="2020-02" db="EMBL/GenBank/DDBJ databases">
        <authorList>
            <person name="Meier V. D."/>
        </authorList>
    </citation>
    <scope>NUCLEOTIDE SEQUENCE</scope>
    <source>
        <strain evidence="5">AVDCRST_MAG90</strain>
    </source>
</reference>
<dbReference type="InterPro" id="IPR000073">
    <property type="entry name" value="AB_hydrolase_1"/>
</dbReference>
<evidence type="ECO:0000259" key="4">
    <source>
        <dbReference type="Pfam" id="PF00561"/>
    </source>
</evidence>
<name>A0A6J4KQD2_9HYPH</name>
<protein>
    <submittedName>
        <fullName evidence="5">Homoserine O-acetyltransferase</fullName>
        <ecNumber evidence="5">2.3.1.31</ecNumber>
    </submittedName>
</protein>
<feature type="signal peptide" evidence="3">
    <location>
        <begin position="1"/>
        <end position="26"/>
    </location>
</feature>